<feature type="region of interest" description="Disordered" evidence="2">
    <location>
        <begin position="1073"/>
        <end position="1104"/>
    </location>
</feature>
<feature type="compositionally biased region" description="Basic and acidic residues" evidence="2">
    <location>
        <begin position="238"/>
        <end position="264"/>
    </location>
</feature>
<reference evidence="4" key="1">
    <citation type="submission" date="2022-07" db="EMBL/GenBank/DDBJ databases">
        <title>Genome Sequence of Leucocoprinus birnbaumii.</title>
        <authorList>
            <person name="Buettner E."/>
        </authorList>
    </citation>
    <scope>NUCLEOTIDE SEQUENCE</scope>
    <source>
        <strain evidence="4">VT141</strain>
    </source>
</reference>
<proteinExistence type="predicted"/>
<feature type="domain" description="NACHT" evidence="3">
    <location>
        <begin position="1352"/>
        <end position="1467"/>
    </location>
</feature>
<organism evidence="4 5">
    <name type="scientific">Leucocoprinus birnbaumii</name>
    <dbReference type="NCBI Taxonomy" id="56174"/>
    <lineage>
        <taxon>Eukaryota</taxon>
        <taxon>Fungi</taxon>
        <taxon>Dikarya</taxon>
        <taxon>Basidiomycota</taxon>
        <taxon>Agaricomycotina</taxon>
        <taxon>Agaricomycetes</taxon>
        <taxon>Agaricomycetidae</taxon>
        <taxon>Agaricales</taxon>
        <taxon>Agaricineae</taxon>
        <taxon>Agaricaceae</taxon>
        <taxon>Leucocoprinus</taxon>
    </lineage>
</organism>
<sequence length="1962" mass="221250">MDTSYQAPYAFEALKDDHSVYTQQAGSDACHILPQQPCTRSEFQEHHSTSVTSSSYQHHQHDTLQLPSLPGNLPPHSQPIHTPNIHAPSPSARLTGSPLFPVSARSMDRVEPRGSEDSPYPLLISPATSSSSNFAIDGRAYLAEVERRQYVLPSNKNFLVPALFGRQSHFDEIRKATTPTSAHPDGPIQYPEYHAVAPEHGSRRHKDFNANQLGQSSSHNNIARRRQSRRPSPLSPRLKKDDADGYPVERHHVDKGKGRADHSDNSPLRAFSVSQPQLTVLQSQSVESLEYDRSLQDFSTTSQAGLSRVFQPHPSLPPPTSTRATDLHEVATRTPEMTPSNQISLFSGSHGFAMHHPTFVVYPPGTASQQPEHSAALKWLQVSMIEHAQHDSAGRDPPPRCHPNTRITILERTHNWINNPQRQKRLLWIRGPAGVGKSAIVQTIADSLSASQRLGASLFLSRPNGRSNPQRVWPTIAYQLASRYALYRAYIEEIRPPDSQPLETKAMKEQFRLLIVEPLVNRKLLNEDGDILIAIDGLDECDGDLDYGSNQAQHRGRSLQQVHREIIELVSGFVLTHPSTPVIWVIASRPESHITAVFQSGDVKESYVEESILVDDKEACKDVERYLVASFKKIAEAYPSHITVTPWPVYAQFLLIAQAASGLFIFAEVVIRFIDDPEVQNPVSQLSHVLMAIDKLRRSKDPKNPLSALDVIYTAILARIPPVRMEDLKKLLSLAFYVNRKSIKVAKYKFRNMYEHFEITREDAITAFNYLHSVMYFPRVKDISETQPKFYHASFRDYLEDPFRSGEYNVAQWDGNSTWPIPATILRTHDWSDLSKTESWLCKIFEALSSSTSSVVIDTPPHPYEISKGQLQDILDGLNFCSLLLDNLDNTTFWYLHCMAITEISRVDELKRRGILRQTTLASLGQLLSSEIWVGQMCGYNYNVFDNARSGRSDSVTEEYATRASKTTTQFTKDNPALILIISYHNTLTLTLKNIKRLPSPAALRISAISMALTRLSRIPTASLSFMESSTTLPAYPHIEYYLNATNFEFLWSSSYPNISYRTYQAEDQRQFVPTPNQNLSNPAPFSRQSHFDLSSRATAPPSVDQNVSTQYLRYNIDNHAHGLRYSNTNQTAPNIQPLTPKYSSAHSNRPYSCNNNENRLHIRRPSPLSPGLKTDDADGYLDGERYHRDNGEGRADYLNDFRPRTHPVTQPQVTALPSRSVEDEHVRLFQGLSISQTGLTRFPEPQSYPAPPPASGQLSGPEMSSAHQVSLFSGSHGFAMHNPIFNVHPLGTELQELEHTAAMDWLNSSTIQHAQHDSAGRDPPPRCHPDTRISILERTHQWIDDTQRLKRLLWIRGPAGVGKSAIVQTVADSLSTSGHLIASLFFSRPNGRSNPQRVFPTIAYQLASQDSAYRAYIETIRPPDSQPLENKTMKEQFRLLIVDPLVKHKLFTRCGDVLIAIDGLDECDGDQDYDGSDQSQRRGRSLQQVHREIIGLISSFVCAHPSIPVIWIIASRPESHITSMFASRDVKDSYTEESISIDSEEARQDVERFLTAEFEKIAEAYPNHITVTPWPAYAQFLQVAQAASGLFIFAEVIIRFIDDPEVQNPISQLDHVLAAIAKLRQSRKPNNPLSALDVIYTAILDRIPPARMADLKKVLPLVFYVNRKSIRTGRYKFRNMYQHFDISREDAITSFNYLHSVICFPRAKDLCLTQPRSYHASFRDYLEDPSRSGEYAVEKWDASLTWPLPAAIIGTPEWSNLSKSPPHLCLLFQGLSPSGSVAKILLHRYEIPDGLLQDILDGLSFRSLLLENSSGHSFLDLHREATSTISCGDELKRRGILRQTTLASLRMFPSDEIWIGQLNQDKDYTVFDYQQSGRLDSVSKEYAVRMRAAFDRLLNEKPQTNVFLWGSQKAGQCAIIHEKDLPAWWKFIYPSLNRSRLTVVNHADLPPIPSCVLASGV</sequence>
<dbReference type="Proteomes" id="UP001213000">
    <property type="component" value="Unassembled WGS sequence"/>
</dbReference>
<comment type="caution">
    <text evidence="4">The sequence shown here is derived from an EMBL/GenBank/DDBJ whole genome shotgun (WGS) entry which is preliminary data.</text>
</comment>
<accession>A0AAD5VV92</accession>
<name>A0AAD5VV92_9AGAR</name>
<feature type="region of interest" description="Disordered" evidence="2">
    <location>
        <begin position="200"/>
        <end position="271"/>
    </location>
</feature>
<evidence type="ECO:0000259" key="3">
    <source>
        <dbReference type="PROSITE" id="PS50837"/>
    </source>
</evidence>
<feature type="region of interest" description="Disordered" evidence="2">
    <location>
        <begin position="70"/>
        <end position="96"/>
    </location>
</feature>
<dbReference type="PANTHER" id="PTHR10039:SF14">
    <property type="entry name" value="NACHT DOMAIN-CONTAINING PROTEIN"/>
    <property type="match status" value="1"/>
</dbReference>
<evidence type="ECO:0000256" key="2">
    <source>
        <dbReference type="SAM" id="MobiDB-lite"/>
    </source>
</evidence>
<dbReference type="Pfam" id="PF24883">
    <property type="entry name" value="NPHP3_N"/>
    <property type="match status" value="2"/>
</dbReference>
<gene>
    <name evidence="4" type="ORF">NP233_g4146</name>
</gene>
<dbReference type="InterPro" id="IPR056884">
    <property type="entry name" value="NPHP3-like_N"/>
</dbReference>
<feature type="region of interest" description="Disordered" evidence="2">
    <location>
        <begin position="1240"/>
        <end position="1268"/>
    </location>
</feature>
<evidence type="ECO:0000256" key="1">
    <source>
        <dbReference type="ARBA" id="ARBA00022737"/>
    </source>
</evidence>
<feature type="region of interest" description="Disordered" evidence="2">
    <location>
        <begin position="41"/>
        <end position="60"/>
    </location>
</feature>
<keyword evidence="5" id="KW-1185">Reference proteome</keyword>
<dbReference type="SUPFAM" id="SSF52540">
    <property type="entry name" value="P-loop containing nucleoside triphosphate hydrolases"/>
    <property type="match status" value="2"/>
</dbReference>
<keyword evidence="1" id="KW-0677">Repeat</keyword>
<dbReference type="InterPro" id="IPR007111">
    <property type="entry name" value="NACHT_NTPase"/>
</dbReference>
<dbReference type="PROSITE" id="PS50837">
    <property type="entry name" value="NACHT"/>
    <property type="match status" value="2"/>
</dbReference>
<evidence type="ECO:0000313" key="5">
    <source>
        <dbReference type="Proteomes" id="UP001213000"/>
    </source>
</evidence>
<feature type="region of interest" description="Disordered" evidence="2">
    <location>
        <begin position="1154"/>
        <end position="1214"/>
    </location>
</feature>
<feature type="compositionally biased region" description="Basic and acidic residues" evidence="2">
    <location>
        <begin position="1183"/>
        <end position="1204"/>
    </location>
</feature>
<feature type="domain" description="NACHT" evidence="3">
    <location>
        <begin position="425"/>
        <end position="540"/>
    </location>
</feature>
<dbReference type="PANTHER" id="PTHR10039">
    <property type="entry name" value="AMELOGENIN"/>
    <property type="match status" value="1"/>
</dbReference>
<dbReference type="EMBL" id="JANIEX010000216">
    <property type="protein sequence ID" value="KAJ3570832.1"/>
    <property type="molecule type" value="Genomic_DNA"/>
</dbReference>
<evidence type="ECO:0000313" key="4">
    <source>
        <dbReference type="EMBL" id="KAJ3570832.1"/>
    </source>
</evidence>
<protein>
    <recommendedName>
        <fullName evidence="3">NACHT domain-containing protein</fullName>
    </recommendedName>
</protein>
<dbReference type="InterPro" id="IPR027417">
    <property type="entry name" value="P-loop_NTPase"/>
</dbReference>
<dbReference type="Gene3D" id="3.40.50.300">
    <property type="entry name" value="P-loop containing nucleotide triphosphate hydrolases"/>
    <property type="match status" value="2"/>
</dbReference>
<feature type="compositionally biased region" description="Polar residues" evidence="2">
    <location>
        <begin position="209"/>
        <end position="221"/>
    </location>
</feature>